<name>A0A2P4UM64_9ACTN</name>
<dbReference type="EC" id="4.6.1.1" evidence="3"/>
<keyword evidence="4" id="KW-1185">Reference proteome</keyword>
<keyword evidence="3" id="KW-0456">Lyase</keyword>
<comment type="similarity">
    <text evidence="1">Belongs to the adenylyl cyclase class-3 family.</text>
</comment>
<dbReference type="PROSITE" id="PS50125">
    <property type="entry name" value="GUANYLATE_CYCLASE_2"/>
    <property type="match status" value="1"/>
</dbReference>
<evidence type="ECO:0000259" key="2">
    <source>
        <dbReference type="PROSITE" id="PS50125"/>
    </source>
</evidence>
<comment type="caution">
    <text evidence="3">The sequence shown here is derived from an EMBL/GenBank/DDBJ whole genome shotgun (WGS) entry which is preliminary data.</text>
</comment>
<dbReference type="Pfam" id="PF00211">
    <property type="entry name" value="Guanylate_cyc"/>
    <property type="match status" value="1"/>
</dbReference>
<dbReference type="GO" id="GO:0009190">
    <property type="term" value="P:cyclic nucleotide biosynthetic process"/>
    <property type="evidence" value="ECO:0007669"/>
    <property type="project" value="InterPro"/>
</dbReference>
<proteinExistence type="inferred from homology"/>
<dbReference type="RefSeq" id="WP_103561147.1">
    <property type="nucleotide sequence ID" value="NZ_MTBP01000001.1"/>
</dbReference>
<feature type="domain" description="Guanylate cyclase" evidence="2">
    <location>
        <begin position="180"/>
        <end position="289"/>
    </location>
</feature>
<dbReference type="Proteomes" id="UP000242367">
    <property type="component" value="Unassembled WGS sequence"/>
</dbReference>
<dbReference type="EMBL" id="MTBP01000001">
    <property type="protein sequence ID" value="POM26136.1"/>
    <property type="molecule type" value="Genomic_DNA"/>
</dbReference>
<dbReference type="CDD" id="cd07302">
    <property type="entry name" value="CHD"/>
    <property type="match status" value="1"/>
</dbReference>
<dbReference type="InterPro" id="IPR050697">
    <property type="entry name" value="Adenylyl/Guanylyl_Cyclase_3/4"/>
</dbReference>
<dbReference type="PANTHER" id="PTHR43081:SF1">
    <property type="entry name" value="ADENYLATE CYCLASE, TERMINAL-DIFFERENTIATION SPECIFIC"/>
    <property type="match status" value="1"/>
</dbReference>
<dbReference type="SMART" id="SM00044">
    <property type="entry name" value="CYCc"/>
    <property type="match status" value="1"/>
</dbReference>
<dbReference type="GO" id="GO:0004016">
    <property type="term" value="F:adenylate cyclase activity"/>
    <property type="evidence" value="ECO:0007669"/>
    <property type="project" value="UniProtKB-EC"/>
</dbReference>
<dbReference type="SUPFAM" id="SSF55073">
    <property type="entry name" value="Nucleotide cyclase"/>
    <property type="match status" value="1"/>
</dbReference>
<dbReference type="InterPro" id="IPR001054">
    <property type="entry name" value="A/G_cyclase"/>
</dbReference>
<dbReference type="AlphaFoldDB" id="A0A2P4UM64"/>
<gene>
    <name evidence="3" type="ORF">BTM25_05240</name>
</gene>
<dbReference type="InterPro" id="IPR029787">
    <property type="entry name" value="Nucleotide_cyclase"/>
</dbReference>
<dbReference type="GO" id="GO:0035556">
    <property type="term" value="P:intracellular signal transduction"/>
    <property type="evidence" value="ECO:0007669"/>
    <property type="project" value="InterPro"/>
</dbReference>
<protein>
    <submittedName>
        <fullName evidence="3">pH-sensitive adenylate cyclase</fullName>
        <ecNumber evidence="3">4.6.1.1</ecNumber>
    </submittedName>
</protein>
<accession>A0A2P4UM64</accession>
<organism evidence="3 4">
    <name type="scientific">Actinomadura rubteroloni</name>
    <dbReference type="NCBI Taxonomy" id="1926885"/>
    <lineage>
        <taxon>Bacteria</taxon>
        <taxon>Bacillati</taxon>
        <taxon>Actinomycetota</taxon>
        <taxon>Actinomycetes</taxon>
        <taxon>Streptosporangiales</taxon>
        <taxon>Thermomonosporaceae</taxon>
        <taxon>Actinomadura</taxon>
    </lineage>
</organism>
<evidence type="ECO:0000313" key="3">
    <source>
        <dbReference type="EMBL" id="POM26136.1"/>
    </source>
</evidence>
<dbReference type="PANTHER" id="PTHR43081">
    <property type="entry name" value="ADENYLATE CYCLASE, TERMINAL-DIFFERENTIATION SPECIFIC-RELATED"/>
    <property type="match status" value="1"/>
</dbReference>
<evidence type="ECO:0000256" key="1">
    <source>
        <dbReference type="ARBA" id="ARBA00005381"/>
    </source>
</evidence>
<sequence length="341" mass="37332">MAESNVPDLSVQIPIEETLLGGPLRYTRKEVEALADVDEEYARRIWQALGFPTPPDDETAFTDGDVDALREIRKLLENDLVDEEMVVQLSRAVGQTMGRLASWLADVWVRRLSEEWPEDEPITAEIVRVALEATSELEPAFERLMLHGWRRQLAEAALRTAAATVGPAAADPTVGVSQLTVGFADVVSFTRMSRRMDGGELAEFVERFERVGAEVIAELGGRVVKTLGDEVLYSAVEPAAAVEIGLRIAELCDTDPSFPRVRVGLAYGEVLQRLGDVFGTPVNLAARLTAIAYPGTVVVDGQLARAIKGVDGYDVSTLRSRPLQGLGKVRPRVVRRRTARS</sequence>
<evidence type="ECO:0000313" key="4">
    <source>
        <dbReference type="Proteomes" id="UP000242367"/>
    </source>
</evidence>
<reference evidence="3 4" key="1">
    <citation type="journal article" date="2017" name="Chemistry">
        <title>Isolation, Biosynthesis and Chemical Modifications of Rubterolones A-F: Rare Tropolone Alkaloids from Actinomadura sp. 5-2.</title>
        <authorList>
            <person name="Guo H."/>
            <person name="Benndorf R."/>
            <person name="Leichnitz D."/>
            <person name="Klassen J.L."/>
            <person name="Vollmers J."/>
            <person name="Gorls H."/>
            <person name="Steinacker M."/>
            <person name="Weigel C."/>
            <person name="Dahse H.M."/>
            <person name="Kaster A.K."/>
            <person name="de Beer Z.W."/>
            <person name="Poulsen M."/>
            <person name="Beemelmanns C."/>
        </authorList>
    </citation>
    <scope>NUCLEOTIDE SEQUENCE [LARGE SCALE GENOMIC DNA]</scope>
    <source>
        <strain evidence="3 4">5-2</strain>
    </source>
</reference>
<dbReference type="Gene3D" id="3.30.70.1230">
    <property type="entry name" value="Nucleotide cyclase"/>
    <property type="match status" value="1"/>
</dbReference>